<name>A0ACB9DRI1_ARCLA</name>
<keyword evidence="2" id="KW-1185">Reference proteome</keyword>
<gene>
    <name evidence="1" type="ORF">L6452_12359</name>
</gene>
<evidence type="ECO:0000313" key="1">
    <source>
        <dbReference type="EMBL" id="KAI3748923.1"/>
    </source>
</evidence>
<reference evidence="1 2" key="2">
    <citation type="journal article" date="2022" name="Mol. Ecol. Resour.">
        <title>The genomes of chicory, endive, great burdock and yacon provide insights into Asteraceae paleo-polyploidization history and plant inulin production.</title>
        <authorList>
            <person name="Fan W."/>
            <person name="Wang S."/>
            <person name="Wang H."/>
            <person name="Wang A."/>
            <person name="Jiang F."/>
            <person name="Liu H."/>
            <person name="Zhao H."/>
            <person name="Xu D."/>
            <person name="Zhang Y."/>
        </authorList>
    </citation>
    <scope>NUCLEOTIDE SEQUENCE [LARGE SCALE GENOMIC DNA]</scope>
    <source>
        <strain evidence="2">cv. Niubang</strain>
    </source>
</reference>
<dbReference type="EMBL" id="CM042049">
    <property type="protein sequence ID" value="KAI3748923.1"/>
    <property type="molecule type" value="Genomic_DNA"/>
</dbReference>
<dbReference type="Proteomes" id="UP001055879">
    <property type="component" value="Linkage Group LG03"/>
</dbReference>
<protein>
    <submittedName>
        <fullName evidence="1">Uncharacterized protein</fullName>
    </submittedName>
</protein>
<comment type="caution">
    <text evidence="1">The sequence shown here is derived from an EMBL/GenBank/DDBJ whole genome shotgun (WGS) entry which is preliminary data.</text>
</comment>
<organism evidence="1 2">
    <name type="scientific">Arctium lappa</name>
    <name type="common">Greater burdock</name>
    <name type="synonym">Lappa major</name>
    <dbReference type="NCBI Taxonomy" id="4217"/>
    <lineage>
        <taxon>Eukaryota</taxon>
        <taxon>Viridiplantae</taxon>
        <taxon>Streptophyta</taxon>
        <taxon>Embryophyta</taxon>
        <taxon>Tracheophyta</taxon>
        <taxon>Spermatophyta</taxon>
        <taxon>Magnoliopsida</taxon>
        <taxon>eudicotyledons</taxon>
        <taxon>Gunneridae</taxon>
        <taxon>Pentapetalae</taxon>
        <taxon>asterids</taxon>
        <taxon>campanulids</taxon>
        <taxon>Asterales</taxon>
        <taxon>Asteraceae</taxon>
        <taxon>Carduoideae</taxon>
        <taxon>Cardueae</taxon>
        <taxon>Arctiinae</taxon>
        <taxon>Arctium</taxon>
    </lineage>
</organism>
<proteinExistence type="predicted"/>
<evidence type="ECO:0000313" key="2">
    <source>
        <dbReference type="Proteomes" id="UP001055879"/>
    </source>
</evidence>
<reference evidence="2" key="1">
    <citation type="journal article" date="2022" name="Mol. Ecol. Resour.">
        <title>The genomes of chicory, endive, great burdock and yacon provide insights into Asteraceae palaeo-polyploidization history and plant inulin production.</title>
        <authorList>
            <person name="Fan W."/>
            <person name="Wang S."/>
            <person name="Wang H."/>
            <person name="Wang A."/>
            <person name="Jiang F."/>
            <person name="Liu H."/>
            <person name="Zhao H."/>
            <person name="Xu D."/>
            <person name="Zhang Y."/>
        </authorList>
    </citation>
    <scope>NUCLEOTIDE SEQUENCE [LARGE SCALE GENOMIC DNA]</scope>
    <source>
        <strain evidence="2">cv. Niubang</strain>
    </source>
</reference>
<sequence length="69" mass="7659">MFMTSTSSIDISILISQAEVLERAEGIRKENNELDTVWFMAGSLFQLFAPQVYLDNCSSVSADRISSHG</sequence>
<accession>A0ACB9DRI1</accession>